<dbReference type="GO" id="GO:0007266">
    <property type="term" value="P:Rho protein signal transduction"/>
    <property type="evidence" value="ECO:0007669"/>
    <property type="project" value="TreeGrafter"/>
</dbReference>
<dbReference type="Gene3D" id="3.40.50.300">
    <property type="entry name" value="P-loop containing nucleotide triphosphate hydrolases"/>
    <property type="match status" value="2"/>
</dbReference>
<evidence type="ECO:0000256" key="1">
    <source>
        <dbReference type="SAM" id="Coils"/>
    </source>
</evidence>
<keyword evidence="5" id="KW-1185">Reference proteome</keyword>
<feature type="domain" description="PG2 pseudoGTPase" evidence="4">
    <location>
        <begin position="586"/>
        <end position="772"/>
    </location>
</feature>
<feature type="region of interest" description="Disordered" evidence="2">
    <location>
        <begin position="762"/>
        <end position="786"/>
    </location>
</feature>
<accession>A0A1I7XKB3</accession>
<dbReference type="Pfam" id="PF00620">
    <property type="entry name" value="RhoGAP"/>
    <property type="match status" value="1"/>
</dbReference>
<dbReference type="Pfam" id="PF23083">
    <property type="entry name" value="FF_RHG35_4th"/>
    <property type="match status" value="1"/>
</dbReference>
<organism evidence="5 6">
    <name type="scientific">Heterorhabditis bacteriophora</name>
    <name type="common">Entomopathogenic nematode worm</name>
    <dbReference type="NCBI Taxonomy" id="37862"/>
    <lineage>
        <taxon>Eukaryota</taxon>
        <taxon>Metazoa</taxon>
        <taxon>Ecdysozoa</taxon>
        <taxon>Nematoda</taxon>
        <taxon>Chromadorea</taxon>
        <taxon>Rhabditida</taxon>
        <taxon>Rhabditina</taxon>
        <taxon>Rhabditomorpha</taxon>
        <taxon>Strongyloidea</taxon>
        <taxon>Heterorhabditidae</taxon>
        <taxon>Heterorhabditis</taxon>
    </lineage>
</organism>
<dbReference type="SUPFAM" id="SSF48350">
    <property type="entry name" value="GTPase activation domain, GAP"/>
    <property type="match status" value="1"/>
</dbReference>
<feature type="region of interest" description="Disordered" evidence="2">
    <location>
        <begin position="870"/>
        <end position="932"/>
    </location>
</feature>
<sequence length="1324" mass="147944">MATRTVTISVIGVSGKESVKGLKGVGKSLLCNRFVRGNYDDFFPDHCSVLSQTDFGGSPVINNDHWLYWGERLIEYDESGARVNLRVIEQTEFLDDETYEPIAGPSTSENYSKRSCRTKLESRDKLIQCNSASVILSNAIKSKKPVVLALSQCDIMDEEARKSLQILLNKKDLKSSHITVIEVSSVMNVNIDELFIIAANSSLKGKTRLKVLPYLEAVKFTNERNRNAKLLSDRALDRQPDYCTFVKIFGSAAARKAYDQHVNEAREHWMAARLRALLPNLPRVFAALLDKSDIANLSWHEANQRVHSHALFDEFFQPLGVLGGFFKSKQLDPVSPYGYQEKFRENTIIDHRIPAEILLRHEARQAFEAYQQAVEAEHRKERLEEDFEFLLAETAQVTPGKPLQDVCIFLQGYCAYEALPPSQASLVYDRFQHELVKKAEIEFSECLLEHIEIFADLARTWKKDNYYERNYNLSERDLEGIKEYLQDDYRFRHLSRLFELRDKMIHQFATFVANPQIRDCPAMQRCIDVSLHEITSQFFQRFRMLIKSNQSVSPVFRKRMNSHSLAHIVDIVVHGEISMVAQFITEIKTSILCGDPYSIECLLGSMFSGDPEVLRAVINPNLLGSGIIPLDTCSTSSSRYIRVDLKLGSYHSWLTARSTSPTHGHIETNLLLTEGNELATSIGATFITLSPDSATNTSQSVEFVKFFDRLQGMVPLFKPNSLERIKRNSDGYAVLKEFKSGQQKVDGNLYITHKTSCSAGTLLSESSNSRESTLSTGVARSPRTESAISTPILRSSASAITLCNSSVSTRPRRRAAPGKIPLRLPLMKEPIPAPLATPEMVEFAPEYSIVQDALTDDDHIYATLDFASATKDDQKSVTSSEKSNSSGKKDKKRPLRSRMFSNHSNSTEPSSSPSVSAPSGSQPSSAGSSVRDNVSVVQVGDVISTTFTHHSSSSPLLNSQTTINSNAASTLFIPPVTPIRPKIAPKPMHLIANLHAKPTRSKTMDIISKDAIVKGQQLADNGLKKSSSIKMVGLRQSLSAESFAELIAEKKKKREFGGSKFVRKVATSFRFKKIPPTPISEKNTPSFEDVPKNSLVISLPIKGSRSLPQSPQIERKNGQKKITSMASSEKASTTFFWLPSRSPKRAHKTLNDTLQGVIGLNDTIESLSEKAGGLPLFLTRCIDFIEKEGGLEMEGLYRVPGNQAQLTELEKTFKEKGDIDLVRLQMPVHVVATAVKNFFSCLPEPLVPTELHEEILESVEKNEVAASPHTAMDVKNLSKVWFPTLFRPQFDDFDAMSCGMTKFQQATEAILKNCNEIFHIPKTE</sequence>
<dbReference type="GO" id="GO:0005829">
    <property type="term" value="C:cytosol"/>
    <property type="evidence" value="ECO:0007669"/>
    <property type="project" value="TreeGrafter"/>
</dbReference>
<dbReference type="InterPro" id="IPR057284">
    <property type="entry name" value="FF_RHG35_4th"/>
</dbReference>
<name>A0A1I7XKB3_HETBA</name>
<evidence type="ECO:0000259" key="4">
    <source>
        <dbReference type="PROSITE" id="PS51853"/>
    </source>
</evidence>
<dbReference type="WBParaSite" id="Hba_17949">
    <property type="protein sequence ID" value="Hba_17949"/>
    <property type="gene ID" value="Hba_17949"/>
</dbReference>
<protein>
    <submittedName>
        <fullName evidence="6">Rho GTPase-activating protein 190</fullName>
    </submittedName>
</protein>
<keyword evidence="1" id="KW-0175">Coiled coil</keyword>
<dbReference type="GO" id="GO:0008361">
    <property type="term" value="P:regulation of cell size"/>
    <property type="evidence" value="ECO:0007669"/>
    <property type="project" value="TreeGrafter"/>
</dbReference>
<dbReference type="InterPro" id="IPR027417">
    <property type="entry name" value="P-loop_NTPase"/>
</dbReference>
<dbReference type="PROSITE" id="PS50238">
    <property type="entry name" value="RHOGAP"/>
    <property type="match status" value="1"/>
</dbReference>
<feature type="compositionally biased region" description="Low complexity" evidence="2">
    <location>
        <begin position="876"/>
        <end position="886"/>
    </location>
</feature>
<dbReference type="PROSITE" id="PS51853">
    <property type="entry name" value="PG2"/>
    <property type="match status" value="1"/>
</dbReference>
<dbReference type="PANTHER" id="PTHR46005">
    <property type="entry name" value="RHO GTPASE-ACTIVATING PROTEIN 190"/>
    <property type="match status" value="1"/>
</dbReference>
<dbReference type="SMART" id="SM00324">
    <property type="entry name" value="RhoGAP"/>
    <property type="match status" value="1"/>
</dbReference>
<dbReference type="GO" id="GO:0005096">
    <property type="term" value="F:GTPase activator activity"/>
    <property type="evidence" value="ECO:0007669"/>
    <property type="project" value="TreeGrafter"/>
</dbReference>
<dbReference type="InterPro" id="IPR008936">
    <property type="entry name" value="Rho_GTPase_activation_prot"/>
</dbReference>
<feature type="domain" description="Rho-GAP" evidence="3">
    <location>
        <begin position="1158"/>
        <end position="1324"/>
    </location>
</feature>
<dbReference type="GO" id="GO:0050770">
    <property type="term" value="P:regulation of axonogenesis"/>
    <property type="evidence" value="ECO:0007669"/>
    <property type="project" value="TreeGrafter"/>
</dbReference>
<dbReference type="SUPFAM" id="SSF52540">
    <property type="entry name" value="P-loop containing nucleoside triphosphate hydrolases"/>
    <property type="match status" value="1"/>
</dbReference>
<dbReference type="InterPro" id="IPR051978">
    <property type="entry name" value="Rho-GAP_domain"/>
</dbReference>
<proteinExistence type="predicted"/>
<dbReference type="Proteomes" id="UP000095283">
    <property type="component" value="Unplaced"/>
</dbReference>
<dbReference type="Gene3D" id="1.10.555.10">
    <property type="entry name" value="Rho GTPase activation protein"/>
    <property type="match status" value="2"/>
</dbReference>
<dbReference type="InterPro" id="IPR039006">
    <property type="entry name" value="RhoGAP_pG2"/>
</dbReference>
<evidence type="ECO:0000259" key="3">
    <source>
        <dbReference type="PROSITE" id="PS50238"/>
    </source>
</evidence>
<evidence type="ECO:0000313" key="5">
    <source>
        <dbReference type="Proteomes" id="UP000095283"/>
    </source>
</evidence>
<dbReference type="PANTHER" id="PTHR46005:SF4">
    <property type="entry name" value="RHO GTPASE-ACTIVATING PROTEIN 190"/>
    <property type="match status" value="1"/>
</dbReference>
<dbReference type="InterPro" id="IPR000198">
    <property type="entry name" value="RhoGAP_dom"/>
</dbReference>
<feature type="coiled-coil region" evidence="1">
    <location>
        <begin position="366"/>
        <end position="393"/>
    </location>
</feature>
<evidence type="ECO:0000256" key="2">
    <source>
        <dbReference type="SAM" id="MobiDB-lite"/>
    </source>
</evidence>
<feature type="compositionally biased region" description="Low complexity" evidence="2">
    <location>
        <begin position="762"/>
        <end position="776"/>
    </location>
</feature>
<dbReference type="CDD" id="cd00882">
    <property type="entry name" value="Ras_like_GTPase"/>
    <property type="match status" value="1"/>
</dbReference>
<reference evidence="6" key="1">
    <citation type="submission" date="2016-11" db="UniProtKB">
        <authorList>
            <consortium name="WormBaseParasite"/>
        </authorList>
    </citation>
    <scope>IDENTIFICATION</scope>
</reference>
<evidence type="ECO:0000313" key="6">
    <source>
        <dbReference type="WBParaSite" id="Hba_17949"/>
    </source>
</evidence>
<feature type="compositionally biased region" description="Low complexity" evidence="2">
    <location>
        <begin position="901"/>
        <end position="930"/>
    </location>
</feature>